<feature type="compositionally biased region" description="Basic residues" evidence="9">
    <location>
        <begin position="100"/>
        <end position="111"/>
    </location>
</feature>
<dbReference type="PANTHER" id="PTHR24419">
    <property type="entry name" value="INTERLEUKIN-1 RECEPTOR-ASSOCIATED KINASE"/>
    <property type="match status" value="1"/>
</dbReference>
<keyword evidence="3" id="KW-0808">Transferase</keyword>
<reference evidence="11 12" key="1">
    <citation type="journal article" date="2012" name="Eukaryot. Cell">
        <title>Draft genome sequence of CBS 2479, the standard type strain of Trichosporon asahii.</title>
        <authorList>
            <person name="Yang R.Y."/>
            <person name="Li H.T."/>
            <person name="Zhu H."/>
            <person name="Zhou G.P."/>
            <person name="Wang M."/>
            <person name="Wang L."/>
        </authorList>
    </citation>
    <scope>NUCLEOTIDE SEQUENCE [LARGE SCALE GENOMIC DNA]</scope>
    <source>
        <strain evidence="12">ATCC 90039 / CBS 2479 / JCM 2466 / KCTC 7840 / NCYC 2677 / UAMH 7654</strain>
    </source>
</reference>
<dbReference type="HOGENOM" id="CLU_421028_0_0_1"/>
<name>J4UCY1_TRIAS</name>
<dbReference type="GO" id="GO:0035556">
    <property type="term" value="P:intracellular signal transduction"/>
    <property type="evidence" value="ECO:0007669"/>
    <property type="project" value="TreeGrafter"/>
</dbReference>
<feature type="region of interest" description="Disordered" evidence="9">
    <location>
        <begin position="502"/>
        <end position="582"/>
    </location>
</feature>
<feature type="compositionally biased region" description="Polar residues" evidence="9">
    <location>
        <begin position="178"/>
        <end position="193"/>
    </location>
</feature>
<gene>
    <name evidence="11" type="ORF">A1Q1_02015</name>
</gene>
<dbReference type="GO" id="GO:0000278">
    <property type="term" value="P:mitotic cell cycle"/>
    <property type="evidence" value="ECO:0007669"/>
    <property type="project" value="TreeGrafter"/>
</dbReference>
<evidence type="ECO:0000256" key="7">
    <source>
        <dbReference type="ARBA" id="ARBA00047899"/>
    </source>
</evidence>
<dbReference type="RefSeq" id="XP_014180498.1">
    <property type="nucleotide sequence ID" value="XM_014325023.1"/>
</dbReference>
<dbReference type="VEuPathDB" id="FungiDB:A1Q1_02015"/>
<dbReference type="Proteomes" id="UP000002748">
    <property type="component" value="Unassembled WGS sequence"/>
</dbReference>
<organism evidence="11 12">
    <name type="scientific">Trichosporon asahii var. asahii (strain ATCC 90039 / CBS 2479 / JCM 2466 / KCTC 7840 / NBRC 103889/ NCYC 2677 / UAMH 7654)</name>
    <name type="common">Yeast</name>
    <dbReference type="NCBI Taxonomy" id="1186058"/>
    <lineage>
        <taxon>Eukaryota</taxon>
        <taxon>Fungi</taxon>
        <taxon>Dikarya</taxon>
        <taxon>Basidiomycota</taxon>
        <taxon>Agaricomycotina</taxon>
        <taxon>Tremellomycetes</taxon>
        <taxon>Trichosporonales</taxon>
        <taxon>Trichosporonaceae</taxon>
        <taxon>Trichosporon</taxon>
    </lineage>
</organism>
<feature type="compositionally biased region" description="Low complexity" evidence="9">
    <location>
        <begin position="559"/>
        <end position="582"/>
    </location>
</feature>
<evidence type="ECO:0000256" key="3">
    <source>
        <dbReference type="ARBA" id="ARBA00022679"/>
    </source>
</evidence>
<dbReference type="SMART" id="SM01331">
    <property type="entry name" value="DUF3635"/>
    <property type="match status" value="1"/>
</dbReference>
<dbReference type="GO" id="GO:0005737">
    <property type="term" value="C:cytoplasm"/>
    <property type="evidence" value="ECO:0007669"/>
    <property type="project" value="TreeGrafter"/>
</dbReference>
<keyword evidence="4" id="KW-0547">Nucleotide-binding</keyword>
<dbReference type="OrthoDB" id="5327538at2759"/>
<dbReference type="Pfam" id="PF12330">
    <property type="entry name" value="Haspin_kinase"/>
    <property type="match status" value="1"/>
</dbReference>
<feature type="compositionally biased region" description="Basic and acidic residues" evidence="9">
    <location>
        <begin position="21"/>
        <end position="37"/>
    </location>
</feature>
<dbReference type="GO" id="GO:0072354">
    <property type="term" value="F:histone H3T3 kinase activity"/>
    <property type="evidence" value="ECO:0007669"/>
    <property type="project" value="TreeGrafter"/>
</dbReference>
<proteinExistence type="predicted"/>
<feature type="compositionally biased region" description="Basic and acidic residues" evidence="9">
    <location>
        <begin position="113"/>
        <end position="122"/>
    </location>
</feature>
<dbReference type="InterPro" id="IPR024604">
    <property type="entry name" value="GSG2_C"/>
</dbReference>
<protein>
    <recommendedName>
        <fullName evidence="1">non-specific serine/threonine protein kinase</fullName>
        <ecNumber evidence="1">2.7.11.1</ecNumber>
    </recommendedName>
</protein>
<sequence length="665" mass="73175">MSAFGTKTKKRIINIHSDFSPSKDRETSPATPHRREPPTTPLKPKATNNETPLKPRDNNTSTPLKEKKTEKGAKKDAPLKQHAAQNRRAVYRNSPERAHVVRKPAPRRIHALRAMDRVEVTIETRSPSPKQSEPQVEPKTRAKPQEKAESGNEAKPKPKATAKRKTDDEGEPMPKSGPSKQSEAVDEVTQQVVDLTLSEDEQPVKRGPAPRKPRKAPKIIKPVQRADPTPLPSPEPEVRPDLPDESLSRLLAQCTVSQPVAFSDVFKDPAFSTLVTGFELKKQGEASYSEVFRVGDAVVKVIPLLGTDRPTDDGEDIPDCSSADDVAREIEVTRRMAQVPGGGFVGFRGAFVVTGSYPAPLLAEWDAWKAERGTESPRPIFPPEQQFALVVLDDGGGDLESAHFDSHSWTTMAAVFWQVCDALARAEKWTQFELSSPPPPTSKPTNTNYLAPSGVTATMIDFGLSRLSIDGEVRWTPLPEEVYDGVGAQWDVYRAMRDVIESQPPPAEPEPVRPPSPIPLARRRSRRTTTRVVQYVLSDSEDDDDEPSYVPPISPPSSPLASPSSSRTSTPPTSTSSLSPRTPWTAFVPASNVLWLRYLCTYLLKAARKPYSRKSTSAAKQAARQRQEAAWSMLCDVGAALDPEMGMFDSAADVRSWGEECGWVA</sequence>
<evidence type="ECO:0000313" key="11">
    <source>
        <dbReference type="EMBL" id="EJT48920.1"/>
    </source>
</evidence>
<feature type="region of interest" description="Disordered" evidence="9">
    <location>
        <begin position="1"/>
        <end position="242"/>
    </location>
</feature>
<keyword evidence="6" id="KW-0067">ATP-binding</keyword>
<dbReference type="GeneID" id="25985529"/>
<feature type="compositionally biased region" description="Pro residues" evidence="9">
    <location>
        <begin position="503"/>
        <end position="518"/>
    </location>
</feature>
<evidence type="ECO:0000313" key="12">
    <source>
        <dbReference type="Proteomes" id="UP000002748"/>
    </source>
</evidence>
<keyword evidence="2" id="KW-0723">Serine/threonine-protein kinase</keyword>
<evidence type="ECO:0000256" key="6">
    <source>
        <dbReference type="ARBA" id="ARBA00022840"/>
    </source>
</evidence>
<evidence type="ECO:0000256" key="9">
    <source>
        <dbReference type="SAM" id="MobiDB-lite"/>
    </source>
</evidence>
<accession>J4UCY1</accession>
<dbReference type="GO" id="GO:0005634">
    <property type="term" value="C:nucleus"/>
    <property type="evidence" value="ECO:0007669"/>
    <property type="project" value="TreeGrafter"/>
</dbReference>
<dbReference type="GO" id="GO:0005524">
    <property type="term" value="F:ATP binding"/>
    <property type="evidence" value="ECO:0007669"/>
    <property type="project" value="UniProtKB-KW"/>
</dbReference>
<dbReference type="Gene3D" id="1.10.510.10">
    <property type="entry name" value="Transferase(Phosphotransferase) domain 1"/>
    <property type="match status" value="2"/>
</dbReference>
<dbReference type="KEGG" id="tasa:A1Q1_02015"/>
<dbReference type="EMBL" id="ALBS01000185">
    <property type="protein sequence ID" value="EJT48920.1"/>
    <property type="molecule type" value="Genomic_DNA"/>
</dbReference>
<dbReference type="AlphaFoldDB" id="J4UCY1"/>
<feature type="compositionally biased region" description="Basic and acidic residues" evidence="9">
    <location>
        <begin position="64"/>
        <end position="79"/>
    </location>
</feature>
<dbReference type="PANTHER" id="PTHR24419:SF18">
    <property type="entry name" value="SERINE_THREONINE-PROTEIN KINASE HASPIN"/>
    <property type="match status" value="1"/>
</dbReference>
<feature type="compositionally biased region" description="Polar residues" evidence="9">
    <location>
        <begin position="123"/>
        <end position="134"/>
    </location>
</feature>
<evidence type="ECO:0000256" key="2">
    <source>
        <dbReference type="ARBA" id="ARBA00022527"/>
    </source>
</evidence>
<evidence type="ECO:0000256" key="1">
    <source>
        <dbReference type="ARBA" id="ARBA00012513"/>
    </source>
</evidence>
<feature type="compositionally biased region" description="Pro residues" evidence="9">
    <location>
        <begin position="549"/>
        <end position="558"/>
    </location>
</feature>
<feature type="domain" description="Serine/threonine-protein kinase haspin C-terminal" evidence="10">
    <location>
        <begin position="480"/>
        <end position="648"/>
    </location>
</feature>
<dbReference type="Gene3D" id="3.30.200.20">
    <property type="entry name" value="Phosphorylase Kinase, domain 1"/>
    <property type="match status" value="1"/>
</dbReference>
<evidence type="ECO:0000256" key="8">
    <source>
        <dbReference type="ARBA" id="ARBA00048679"/>
    </source>
</evidence>
<comment type="caution">
    <text evidence="11">The sequence shown here is derived from an EMBL/GenBank/DDBJ whole genome shotgun (WGS) entry which is preliminary data.</text>
</comment>
<keyword evidence="5" id="KW-0418">Kinase</keyword>
<comment type="catalytic activity">
    <reaction evidence="7">
        <text>L-threonyl-[protein] + ATP = O-phospho-L-threonyl-[protein] + ADP + H(+)</text>
        <dbReference type="Rhea" id="RHEA:46608"/>
        <dbReference type="Rhea" id="RHEA-COMP:11060"/>
        <dbReference type="Rhea" id="RHEA-COMP:11605"/>
        <dbReference type="ChEBI" id="CHEBI:15378"/>
        <dbReference type="ChEBI" id="CHEBI:30013"/>
        <dbReference type="ChEBI" id="CHEBI:30616"/>
        <dbReference type="ChEBI" id="CHEBI:61977"/>
        <dbReference type="ChEBI" id="CHEBI:456216"/>
        <dbReference type="EC" id="2.7.11.1"/>
    </reaction>
</comment>
<comment type="catalytic activity">
    <reaction evidence="8">
        <text>L-seryl-[protein] + ATP = O-phospho-L-seryl-[protein] + ADP + H(+)</text>
        <dbReference type="Rhea" id="RHEA:17989"/>
        <dbReference type="Rhea" id="RHEA-COMP:9863"/>
        <dbReference type="Rhea" id="RHEA-COMP:11604"/>
        <dbReference type="ChEBI" id="CHEBI:15378"/>
        <dbReference type="ChEBI" id="CHEBI:29999"/>
        <dbReference type="ChEBI" id="CHEBI:30616"/>
        <dbReference type="ChEBI" id="CHEBI:83421"/>
        <dbReference type="ChEBI" id="CHEBI:456216"/>
        <dbReference type="EC" id="2.7.11.1"/>
    </reaction>
</comment>
<dbReference type="EC" id="2.7.11.1" evidence="1"/>
<evidence type="ECO:0000259" key="10">
    <source>
        <dbReference type="SMART" id="SM01331"/>
    </source>
</evidence>
<evidence type="ECO:0000256" key="5">
    <source>
        <dbReference type="ARBA" id="ARBA00022777"/>
    </source>
</evidence>
<feature type="compositionally biased region" description="Basic and acidic residues" evidence="9">
    <location>
        <begin position="136"/>
        <end position="156"/>
    </location>
</feature>
<feature type="compositionally biased region" description="Basic residues" evidence="9">
    <location>
        <begin position="208"/>
        <end position="218"/>
    </location>
</feature>
<evidence type="ECO:0000256" key="4">
    <source>
        <dbReference type="ARBA" id="ARBA00022741"/>
    </source>
</evidence>